<gene>
    <name evidence="2" type="ORF">DL546_003940</name>
</gene>
<feature type="compositionally biased region" description="Polar residues" evidence="1">
    <location>
        <begin position="1030"/>
        <end position="1042"/>
    </location>
</feature>
<feature type="region of interest" description="Disordered" evidence="1">
    <location>
        <begin position="401"/>
        <end position="427"/>
    </location>
</feature>
<feature type="compositionally biased region" description="Polar residues" evidence="1">
    <location>
        <begin position="604"/>
        <end position="633"/>
    </location>
</feature>
<feature type="region of interest" description="Disordered" evidence="1">
    <location>
        <begin position="480"/>
        <end position="553"/>
    </location>
</feature>
<dbReference type="STRING" id="177199.A0A420Y559"/>
<feature type="region of interest" description="Disordered" evidence="1">
    <location>
        <begin position="573"/>
        <end position="1187"/>
    </location>
</feature>
<feature type="region of interest" description="Disordered" evidence="1">
    <location>
        <begin position="201"/>
        <end position="296"/>
    </location>
</feature>
<feature type="region of interest" description="Disordered" evidence="1">
    <location>
        <begin position="1"/>
        <end position="57"/>
    </location>
</feature>
<feature type="compositionally biased region" description="Low complexity" evidence="1">
    <location>
        <begin position="995"/>
        <end position="1004"/>
    </location>
</feature>
<feature type="compositionally biased region" description="Polar residues" evidence="1">
    <location>
        <begin position="1149"/>
        <end position="1158"/>
    </location>
</feature>
<evidence type="ECO:0000313" key="3">
    <source>
        <dbReference type="Proteomes" id="UP000275385"/>
    </source>
</evidence>
<evidence type="ECO:0000256" key="1">
    <source>
        <dbReference type="SAM" id="MobiDB-lite"/>
    </source>
</evidence>
<dbReference type="EMBL" id="QVQW01000048">
    <property type="protein sequence ID" value="RKU43019.1"/>
    <property type="molecule type" value="Genomic_DNA"/>
</dbReference>
<feature type="compositionally biased region" description="Basic and acidic residues" evidence="1">
    <location>
        <begin position="37"/>
        <end position="48"/>
    </location>
</feature>
<feature type="compositionally biased region" description="Basic and acidic residues" evidence="1">
    <location>
        <begin position="696"/>
        <end position="713"/>
    </location>
</feature>
<feature type="compositionally biased region" description="Low complexity" evidence="1">
    <location>
        <begin position="763"/>
        <end position="773"/>
    </location>
</feature>
<keyword evidence="3" id="KW-1185">Reference proteome</keyword>
<feature type="compositionally biased region" description="Acidic residues" evidence="1">
    <location>
        <begin position="664"/>
        <end position="673"/>
    </location>
</feature>
<feature type="compositionally biased region" description="Basic and acidic residues" evidence="1">
    <location>
        <begin position="1072"/>
        <end position="1088"/>
    </location>
</feature>
<comment type="caution">
    <text evidence="2">The sequence shown here is derived from an EMBL/GenBank/DDBJ whole genome shotgun (WGS) entry which is preliminary data.</text>
</comment>
<dbReference type="Proteomes" id="UP000275385">
    <property type="component" value="Unassembled WGS sequence"/>
</dbReference>
<feature type="compositionally biased region" description="Low complexity" evidence="1">
    <location>
        <begin position="853"/>
        <end position="868"/>
    </location>
</feature>
<feature type="compositionally biased region" description="Low complexity" evidence="1">
    <location>
        <begin position="246"/>
        <end position="292"/>
    </location>
</feature>
<feature type="compositionally biased region" description="Basic and acidic residues" evidence="1">
    <location>
        <begin position="835"/>
        <end position="849"/>
    </location>
</feature>
<feature type="compositionally biased region" description="Basic and acidic residues" evidence="1">
    <location>
        <begin position="798"/>
        <end position="825"/>
    </location>
</feature>
<evidence type="ECO:0000313" key="2">
    <source>
        <dbReference type="EMBL" id="RKU43019.1"/>
    </source>
</evidence>
<sequence>MPTMNRFRTKRRAKEEGSAASEQSSMPSFKGFRRGKKSSEEEPKKEFDLSSALPSDDNFRTSLLMTNLSARFSMLREQDDPNTKIGKASDDSVLFPNRQSRLGDFGFSSGARGLSDIAEVESIKAPYLRDQVNSFVSDDADSSMGGSIMNRSKPTDGNVLFGGRQKIYKIPASANKGGMGGRALYDDDVSMSAFQLWRQNERQKQAMEDGEHNASADGRESEEAEVVATRSTSPVFAGYNRKRETSSTTSSASAMARNSTAATSITSQSANSGLAKDSPLPWTAPTSTSSTPVLERSVTRTRRLYEQALTQDMHDQQTSAVSRVDTLSRQRPLGTRTPDLAQISPSPSSLGFYDKFGERRPILAKASAPNLRTFTSQSTASSFSTLEGPARALRPLEKKGVFGGSPPVSPPISETSEHPLLSIQPNDRGKATAMGVFQKPLEPYDESKYAQRQLQLQQGRSATPNKLDRTVFDASLTTAATRSSSSLLQRQPLESRTETPVRLEPTVQEEGGRAGTFFEESDADDTVSTGMQSPQHVETPQVVLERPSDQEHPALRDTVGSLESLADPSMLVATNSRQGSPPDSPTLGPTAGLSGMVRQHLRSESNVSSLYDQATPSDQANSNAHPWTAQEQQWAPEKEVQSTGTASTTVREDTSETIRRDSGDETAESEADEFASQLADARRRVRERLTSYAETDSSREASPLRHADPKKDIFGPLSPPSSSGGPPGLGILRPRSSRGSLAERSRTTVGPQSKAMKMLGIGSSTMTTSPSPSKQSFDEKTSPGLAPMQEEPPMTQIDDSRQGKSQGDTRVERRESVSDKEDENAHPGLKAFRQARRELQRRKELETLARHQASQASPPGSASASESPFQTGTDWTDQAIGAEIRPSPPAVDGRARQGSATRDHRPAPGPYQPRMPSDESSGSEADRGQGPPLSRPPLRPRNGSSPYDGYQPPPNHRQQLAPNNAPRQNMLRSPGLPGTDIRRSPIMPPQGYPGSAPAPTTASPHYLERSRSAANLHLQPSRTGHEAHSGQPSPISPLSNPENDWLRYGDAAPPVPPLNPRRKREGSGPTNKDTRQYQDRRADEDMHGSARPPFLESGRGQEANRSPAASSDAEDMAVTDHKRGLRAPNGHGGMQPHSPGFRGPPSPWQRPSNPSPNQFVAAGPPASRTVLTPGVKTPSNVAPGGMF</sequence>
<name>A0A420Y559_9PEZI</name>
<reference evidence="2 3" key="1">
    <citation type="submission" date="2018-08" db="EMBL/GenBank/DDBJ databases">
        <title>Draft genome of the lignicolous fungus Coniochaeta pulveracea.</title>
        <authorList>
            <person name="Borstlap C.J."/>
            <person name="De Witt R.N."/>
            <person name="Botha A."/>
            <person name="Volschenk H."/>
        </authorList>
    </citation>
    <scope>NUCLEOTIDE SEQUENCE [LARGE SCALE GENOMIC DNA]</scope>
    <source>
        <strain evidence="2 3">CAB683</strain>
    </source>
</reference>
<feature type="compositionally biased region" description="Polar residues" evidence="1">
    <location>
        <begin position="526"/>
        <end position="538"/>
    </location>
</feature>
<dbReference type="OrthoDB" id="5335210at2759"/>
<accession>A0A420Y559</accession>
<feature type="compositionally biased region" description="Polar residues" evidence="1">
    <location>
        <begin position="956"/>
        <end position="971"/>
    </location>
</feature>
<feature type="compositionally biased region" description="Polar residues" evidence="1">
    <location>
        <begin position="316"/>
        <end position="329"/>
    </location>
</feature>
<dbReference type="AlphaFoldDB" id="A0A420Y559"/>
<proteinExistence type="predicted"/>
<feature type="compositionally biased region" description="Basic and acidic residues" evidence="1">
    <location>
        <begin position="650"/>
        <end position="663"/>
    </location>
</feature>
<organism evidence="2 3">
    <name type="scientific">Coniochaeta pulveracea</name>
    <dbReference type="NCBI Taxonomy" id="177199"/>
    <lineage>
        <taxon>Eukaryota</taxon>
        <taxon>Fungi</taxon>
        <taxon>Dikarya</taxon>
        <taxon>Ascomycota</taxon>
        <taxon>Pezizomycotina</taxon>
        <taxon>Sordariomycetes</taxon>
        <taxon>Sordariomycetidae</taxon>
        <taxon>Coniochaetales</taxon>
        <taxon>Coniochaetaceae</taxon>
        <taxon>Coniochaeta</taxon>
    </lineage>
</organism>
<feature type="compositionally biased region" description="Basic and acidic residues" evidence="1">
    <location>
        <begin position="201"/>
        <end position="221"/>
    </location>
</feature>
<feature type="region of interest" description="Disordered" evidence="1">
    <location>
        <begin position="311"/>
        <end position="346"/>
    </location>
</feature>
<protein>
    <submittedName>
        <fullName evidence="2">Uncharacterized protein</fullName>
    </submittedName>
</protein>